<dbReference type="Gene3D" id="1.25.40.20">
    <property type="entry name" value="Ankyrin repeat-containing domain"/>
    <property type="match status" value="1"/>
</dbReference>
<dbReference type="PANTHER" id="PTHR24179">
    <property type="entry name" value="PROTEIN PHOSPHATASE 1 REGULATORY SUBUNIT 12"/>
    <property type="match status" value="1"/>
</dbReference>
<dbReference type="PROSITE" id="PS50088">
    <property type="entry name" value="ANK_REPEAT"/>
    <property type="match status" value="2"/>
</dbReference>
<feature type="compositionally biased region" description="Polar residues" evidence="2">
    <location>
        <begin position="27"/>
        <end position="36"/>
    </location>
</feature>
<gene>
    <name evidence="3" type="ORF">PACLA_8A004059</name>
</gene>
<dbReference type="GO" id="GO:0004857">
    <property type="term" value="F:enzyme inhibitor activity"/>
    <property type="evidence" value="ECO:0007669"/>
    <property type="project" value="TreeGrafter"/>
</dbReference>
<protein>
    <submittedName>
        <fullName evidence="3">Phosphatase 1 regulatory subunit 12A-like</fullName>
    </submittedName>
</protein>
<name>A0A7D9I333_PARCT</name>
<feature type="region of interest" description="Disordered" evidence="2">
    <location>
        <begin position="1"/>
        <end position="37"/>
    </location>
</feature>
<dbReference type="InterPro" id="IPR036770">
    <property type="entry name" value="Ankyrin_rpt-contain_sf"/>
</dbReference>
<dbReference type="InterPro" id="IPR002110">
    <property type="entry name" value="Ankyrin_rpt"/>
</dbReference>
<evidence type="ECO:0000256" key="1">
    <source>
        <dbReference type="ARBA" id="ARBA00022737"/>
    </source>
</evidence>
<reference evidence="3" key="1">
    <citation type="submission" date="2020-04" db="EMBL/GenBank/DDBJ databases">
        <authorList>
            <person name="Alioto T."/>
            <person name="Alioto T."/>
            <person name="Gomez Garrido J."/>
        </authorList>
    </citation>
    <scope>NUCLEOTIDE SEQUENCE</scope>
    <source>
        <strain evidence="3">A484AB</strain>
    </source>
</reference>
<dbReference type="GO" id="GO:0017020">
    <property type="term" value="F:myosin phosphatase regulator activity"/>
    <property type="evidence" value="ECO:0007669"/>
    <property type="project" value="TreeGrafter"/>
</dbReference>
<dbReference type="OrthoDB" id="5965178at2759"/>
<keyword evidence="4" id="KW-1185">Reference proteome</keyword>
<dbReference type="PROSITE" id="PS50297">
    <property type="entry name" value="ANK_REP_REGION"/>
    <property type="match status" value="2"/>
</dbReference>
<dbReference type="Pfam" id="PF12796">
    <property type="entry name" value="Ank_2"/>
    <property type="match status" value="1"/>
</dbReference>
<feature type="compositionally biased region" description="Basic and acidic residues" evidence="2">
    <location>
        <begin position="1"/>
        <end position="15"/>
    </location>
</feature>
<dbReference type="AlphaFoldDB" id="A0A7D9I333"/>
<evidence type="ECO:0000313" key="4">
    <source>
        <dbReference type="Proteomes" id="UP001152795"/>
    </source>
</evidence>
<proteinExistence type="predicted"/>
<organism evidence="3 4">
    <name type="scientific">Paramuricea clavata</name>
    <name type="common">Red gorgonian</name>
    <name type="synonym">Violescent sea-whip</name>
    <dbReference type="NCBI Taxonomy" id="317549"/>
    <lineage>
        <taxon>Eukaryota</taxon>
        <taxon>Metazoa</taxon>
        <taxon>Cnidaria</taxon>
        <taxon>Anthozoa</taxon>
        <taxon>Octocorallia</taxon>
        <taxon>Malacalcyonacea</taxon>
        <taxon>Plexauridae</taxon>
        <taxon>Paramuricea</taxon>
    </lineage>
</organism>
<dbReference type="SMART" id="SM00248">
    <property type="entry name" value="ANK"/>
    <property type="match status" value="2"/>
</dbReference>
<dbReference type="GO" id="GO:0005737">
    <property type="term" value="C:cytoplasm"/>
    <property type="evidence" value="ECO:0007669"/>
    <property type="project" value="TreeGrafter"/>
</dbReference>
<evidence type="ECO:0000256" key="2">
    <source>
        <dbReference type="SAM" id="MobiDB-lite"/>
    </source>
</evidence>
<dbReference type="EMBL" id="CACRXK020003245">
    <property type="protein sequence ID" value="CAB3998001.1"/>
    <property type="molecule type" value="Genomic_DNA"/>
</dbReference>
<dbReference type="SUPFAM" id="SSF48403">
    <property type="entry name" value="Ankyrin repeat"/>
    <property type="match status" value="1"/>
</dbReference>
<sequence>MHDQLSRNARPENLHTRRHARHFPNGVPSNESNNMKNRPMAFKENITPLNPTDFNRYSFPLSPCSPSGKSTKTFSDAINENINLHRQEKRAVSLMPEILLHSAVLENNIDEILKLVKVDGINVNRGAELGLFSLHQAAFSGLEEITEILVENGADLNITTPEGMTALEAAVCAGNFECAEILIKNGAPVDSIKDGFDDRSFCNFIGNSLVSVHAGNL</sequence>
<evidence type="ECO:0000313" key="3">
    <source>
        <dbReference type="EMBL" id="CAB3998001.1"/>
    </source>
</evidence>
<dbReference type="PANTHER" id="PTHR24179:SF29">
    <property type="entry name" value="LD46604P"/>
    <property type="match status" value="1"/>
</dbReference>
<keyword evidence="1" id="KW-0677">Repeat</keyword>
<dbReference type="InterPro" id="IPR051226">
    <property type="entry name" value="PP1_Regulatory_Subunit"/>
</dbReference>
<comment type="caution">
    <text evidence="3">The sequence shown here is derived from an EMBL/GenBank/DDBJ whole genome shotgun (WGS) entry which is preliminary data.</text>
</comment>
<accession>A0A7D9I333</accession>
<dbReference type="Proteomes" id="UP001152795">
    <property type="component" value="Unassembled WGS sequence"/>
</dbReference>